<dbReference type="InterPro" id="IPR043138">
    <property type="entry name" value="GGT_lsub"/>
</dbReference>
<comment type="function">
    <text evidence="8">Cleaves the gamma-glutamyl peptide bond of glutathione and glutathione conjugates.</text>
</comment>
<dbReference type="FunFam" id="3.60.20.40:FF:000001">
    <property type="entry name" value="Gamma-glutamyltranspeptidase 1"/>
    <property type="match status" value="1"/>
</dbReference>
<comment type="caution">
    <text evidence="9">The sequence shown here is derived from an EMBL/GenBank/DDBJ whole genome shotgun (WGS) entry which is preliminary data.</text>
</comment>
<accession>A0AAD7CFM1</accession>
<dbReference type="EC" id="2.3.2.2" evidence="8"/>
<comment type="catalytic activity">
    <reaction evidence="1 8">
        <text>an S-substituted glutathione + H2O = an S-substituted L-cysteinylglycine + L-glutamate</text>
        <dbReference type="Rhea" id="RHEA:59468"/>
        <dbReference type="ChEBI" id="CHEBI:15377"/>
        <dbReference type="ChEBI" id="CHEBI:29985"/>
        <dbReference type="ChEBI" id="CHEBI:90779"/>
        <dbReference type="ChEBI" id="CHEBI:143103"/>
        <dbReference type="EC" id="3.4.19.13"/>
    </reaction>
</comment>
<evidence type="ECO:0000313" key="9">
    <source>
        <dbReference type="EMBL" id="KAJ7647347.1"/>
    </source>
</evidence>
<feature type="binding site" evidence="7">
    <location>
        <position position="492"/>
    </location>
    <ligand>
        <name>L-glutamate</name>
        <dbReference type="ChEBI" id="CHEBI:29985"/>
    </ligand>
</feature>
<dbReference type="GO" id="GO:0036374">
    <property type="term" value="F:glutathione hydrolase activity"/>
    <property type="evidence" value="ECO:0007669"/>
    <property type="project" value="UniProtKB-UniRule"/>
</dbReference>
<keyword evidence="8" id="KW-0378">Hydrolase</keyword>
<sequence length="587" mass="62745">MDKSTLPVFASPPPSKPTSRVLKLKAIVLCTLLGLVCYRSIPLSPHTGIGGNPAFLVKARNGAVATENVLCSDIGVDILKAGGNAVDAAVATTFCIGTLNMFSSGIGGGGFMTVRIPPKNPGENSEVFFLDFRETGPALANNTMYPPNSNTSLYGGLAVGVPGEIRGLQVAHDRWGTLPWETLVFPSINLARGWKMQNELAKRITWYPDLMLSNPDWSSVFAPNGRFLEEGEIISRTNYSRTLEAIASGGPDAFYKGPIADALINKIRATGGILSHADLENYTVKVERALEGTYRGRKIHTSHAPASGPVLLHMLNLVENFDMSKRTPVNMHRAVEALKFGFAARTKISDPAFNNDAGRIDEISTKAFADLIARNITDDQTHPPSYYNPIYDVPLDHGTSHTSVVDKDGMAVSLTSTINTIFGSQVLDPVTGVIMNNEMNDFNIPNQRSWGGMLPSPYNYPDAGKRPLSSITPTIIENADGSLATVVGGSGGSRIFGAVFQVLLNLDFGLDASEAVEAPRLHNQLYPEIVEVDPGYAPDVLAGLSARGHGLAAMPRVAAVVQAVVQQPDGQIFAASDSRKNGIAAGY</sequence>
<keyword evidence="8" id="KW-0808">Transferase</keyword>
<comment type="pathway">
    <text evidence="3 8">Sulfur metabolism; glutathione metabolism.</text>
</comment>
<dbReference type="PANTHER" id="PTHR11686:SF9">
    <property type="entry name" value="RE13973P"/>
    <property type="match status" value="1"/>
</dbReference>
<dbReference type="EC" id="3.4.19.13" evidence="8"/>
<dbReference type="PRINTS" id="PR01210">
    <property type="entry name" value="GGTRANSPTASE"/>
</dbReference>
<dbReference type="InterPro" id="IPR043137">
    <property type="entry name" value="GGT_ssub_C"/>
</dbReference>
<dbReference type="GO" id="GO:0005886">
    <property type="term" value="C:plasma membrane"/>
    <property type="evidence" value="ECO:0007669"/>
    <property type="project" value="TreeGrafter"/>
</dbReference>
<protein>
    <recommendedName>
        <fullName evidence="8">Glutathione hydrolase</fullName>
        <ecNumber evidence="8">2.3.2.2</ecNumber>
        <ecNumber evidence="8">3.4.19.13</ecNumber>
    </recommendedName>
    <alternativeName>
        <fullName evidence="8">Gamma-glutamyltransferase</fullName>
    </alternativeName>
    <alternativeName>
        <fullName evidence="8">Gamma-glutamyltranspeptidase</fullName>
    </alternativeName>
</protein>
<dbReference type="GO" id="GO:0103068">
    <property type="term" value="F:leukotriene C4 gamma-glutamyl transferase activity"/>
    <property type="evidence" value="ECO:0007669"/>
    <property type="project" value="UniProtKB-EC"/>
</dbReference>
<proteinExistence type="inferred from homology"/>
<comment type="similarity">
    <text evidence="4">Belongs to the gamma-glutamyltransferase family.</text>
</comment>
<evidence type="ECO:0000256" key="7">
    <source>
        <dbReference type="PIRSR" id="PIRSR600101-2"/>
    </source>
</evidence>
<comment type="catalytic activity">
    <reaction evidence="5 8">
        <text>an N-terminal (5-L-glutamyl)-[peptide] + an alpha-amino acid = 5-L-glutamyl amino acid + an N-terminal L-alpha-aminoacyl-[peptide]</text>
        <dbReference type="Rhea" id="RHEA:23904"/>
        <dbReference type="Rhea" id="RHEA-COMP:9780"/>
        <dbReference type="Rhea" id="RHEA-COMP:9795"/>
        <dbReference type="ChEBI" id="CHEBI:77644"/>
        <dbReference type="ChEBI" id="CHEBI:78597"/>
        <dbReference type="ChEBI" id="CHEBI:78599"/>
        <dbReference type="ChEBI" id="CHEBI:78608"/>
        <dbReference type="EC" id="2.3.2.2"/>
    </reaction>
</comment>
<feature type="binding site" evidence="7">
    <location>
        <position position="133"/>
    </location>
    <ligand>
        <name>L-glutamate</name>
        <dbReference type="ChEBI" id="CHEBI:29985"/>
    </ligand>
</feature>
<keyword evidence="10" id="KW-1185">Reference proteome</keyword>
<evidence type="ECO:0000256" key="8">
    <source>
        <dbReference type="RuleBase" id="RU368068"/>
    </source>
</evidence>
<feature type="binding site" evidence="7">
    <location>
        <position position="441"/>
    </location>
    <ligand>
        <name>L-glutamate</name>
        <dbReference type="ChEBI" id="CHEBI:29985"/>
    </ligand>
</feature>
<evidence type="ECO:0000313" key="10">
    <source>
        <dbReference type="Proteomes" id="UP001221142"/>
    </source>
</evidence>
<evidence type="ECO:0000256" key="3">
    <source>
        <dbReference type="ARBA" id="ARBA00005115"/>
    </source>
</evidence>
<dbReference type="Gene3D" id="3.60.20.40">
    <property type="match status" value="1"/>
</dbReference>
<dbReference type="PANTHER" id="PTHR11686">
    <property type="entry name" value="GAMMA GLUTAMYL TRANSPEPTIDASE"/>
    <property type="match status" value="1"/>
</dbReference>
<feature type="binding site" evidence="7">
    <location>
        <begin position="417"/>
        <end position="419"/>
    </location>
    <ligand>
        <name>L-glutamate</name>
        <dbReference type="ChEBI" id="CHEBI:29985"/>
    </ligand>
</feature>
<keyword evidence="8" id="KW-0012">Acyltransferase</keyword>
<evidence type="ECO:0000256" key="1">
    <source>
        <dbReference type="ARBA" id="ARBA00001049"/>
    </source>
</evidence>
<feature type="binding site" evidence="7">
    <location>
        <begin position="469"/>
        <end position="470"/>
    </location>
    <ligand>
        <name>L-glutamate</name>
        <dbReference type="ChEBI" id="CHEBI:29985"/>
    </ligand>
</feature>
<dbReference type="NCBIfam" id="TIGR00066">
    <property type="entry name" value="g_glut_trans"/>
    <property type="match status" value="1"/>
</dbReference>
<evidence type="ECO:0000256" key="4">
    <source>
        <dbReference type="ARBA" id="ARBA00009381"/>
    </source>
</evidence>
<dbReference type="InterPro" id="IPR000101">
    <property type="entry name" value="GGT_peptidase"/>
</dbReference>
<dbReference type="EMBL" id="JARKIF010000002">
    <property type="protein sequence ID" value="KAJ7647347.1"/>
    <property type="molecule type" value="Genomic_DNA"/>
</dbReference>
<feature type="active site" description="Nucleophile" evidence="6">
    <location>
        <position position="399"/>
    </location>
</feature>
<name>A0AAD7CFM1_9AGAR</name>
<evidence type="ECO:0000256" key="2">
    <source>
        <dbReference type="ARBA" id="ARBA00001089"/>
    </source>
</evidence>
<organism evidence="9 10">
    <name type="scientific">Roridomyces roridus</name>
    <dbReference type="NCBI Taxonomy" id="1738132"/>
    <lineage>
        <taxon>Eukaryota</taxon>
        <taxon>Fungi</taxon>
        <taxon>Dikarya</taxon>
        <taxon>Basidiomycota</taxon>
        <taxon>Agaricomycotina</taxon>
        <taxon>Agaricomycetes</taxon>
        <taxon>Agaricomycetidae</taxon>
        <taxon>Agaricales</taxon>
        <taxon>Marasmiineae</taxon>
        <taxon>Mycenaceae</taxon>
        <taxon>Roridomyces</taxon>
    </lineage>
</organism>
<dbReference type="Gene3D" id="1.10.246.130">
    <property type="match status" value="1"/>
</dbReference>
<dbReference type="FunFam" id="1.10.246.130:FF:000001">
    <property type="entry name" value="Gamma-glutamyltransferase 5 isoform 1"/>
    <property type="match status" value="1"/>
</dbReference>
<reference evidence="9" key="1">
    <citation type="submission" date="2023-03" db="EMBL/GenBank/DDBJ databases">
        <title>Massive genome expansion in bonnet fungi (Mycena s.s.) driven by repeated elements and novel gene families across ecological guilds.</title>
        <authorList>
            <consortium name="Lawrence Berkeley National Laboratory"/>
            <person name="Harder C.B."/>
            <person name="Miyauchi S."/>
            <person name="Viragh M."/>
            <person name="Kuo A."/>
            <person name="Thoen E."/>
            <person name="Andreopoulos B."/>
            <person name="Lu D."/>
            <person name="Skrede I."/>
            <person name="Drula E."/>
            <person name="Henrissat B."/>
            <person name="Morin E."/>
            <person name="Kohler A."/>
            <person name="Barry K."/>
            <person name="LaButti K."/>
            <person name="Morin E."/>
            <person name="Salamov A."/>
            <person name="Lipzen A."/>
            <person name="Mereny Z."/>
            <person name="Hegedus B."/>
            <person name="Baldrian P."/>
            <person name="Stursova M."/>
            <person name="Weitz H."/>
            <person name="Taylor A."/>
            <person name="Grigoriev I.V."/>
            <person name="Nagy L.G."/>
            <person name="Martin F."/>
            <person name="Kauserud H."/>
        </authorList>
    </citation>
    <scope>NUCLEOTIDE SEQUENCE</scope>
    <source>
        <strain evidence="9">9284</strain>
    </source>
</reference>
<evidence type="ECO:0000256" key="6">
    <source>
        <dbReference type="PIRSR" id="PIRSR600101-1"/>
    </source>
</evidence>
<dbReference type="GO" id="GO:0000324">
    <property type="term" value="C:fungal-type vacuole"/>
    <property type="evidence" value="ECO:0007669"/>
    <property type="project" value="TreeGrafter"/>
</dbReference>
<dbReference type="InterPro" id="IPR029055">
    <property type="entry name" value="Ntn_hydrolases_N"/>
</dbReference>
<dbReference type="GO" id="GO:0006751">
    <property type="term" value="P:glutathione catabolic process"/>
    <property type="evidence" value="ECO:0007669"/>
    <property type="project" value="UniProtKB-UniRule"/>
</dbReference>
<dbReference type="Pfam" id="PF01019">
    <property type="entry name" value="G_glu_transpept"/>
    <property type="match status" value="1"/>
</dbReference>
<gene>
    <name evidence="9" type="ORF">FB45DRAFT_893188</name>
</gene>
<evidence type="ECO:0000256" key="5">
    <source>
        <dbReference type="ARBA" id="ARBA00047417"/>
    </source>
</evidence>
<dbReference type="SUPFAM" id="SSF56235">
    <property type="entry name" value="N-terminal nucleophile aminohydrolases (Ntn hydrolases)"/>
    <property type="match status" value="1"/>
</dbReference>
<dbReference type="AlphaFoldDB" id="A0AAD7CFM1"/>
<comment type="catalytic activity">
    <reaction evidence="2 8">
        <text>glutathione + H2O = L-cysteinylglycine + L-glutamate</text>
        <dbReference type="Rhea" id="RHEA:28807"/>
        <dbReference type="ChEBI" id="CHEBI:15377"/>
        <dbReference type="ChEBI" id="CHEBI:29985"/>
        <dbReference type="ChEBI" id="CHEBI:57925"/>
        <dbReference type="ChEBI" id="CHEBI:61694"/>
        <dbReference type="EC" id="3.4.19.13"/>
    </reaction>
</comment>
<dbReference type="Proteomes" id="UP001221142">
    <property type="component" value="Unassembled WGS sequence"/>
</dbReference>